<protein>
    <submittedName>
        <fullName evidence="1">Uncharacterized protein</fullName>
    </submittedName>
</protein>
<proteinExistence type="predicted"/>
<name>A0A174PI12_9FIRM</name>
<reference evidence="1 2" key="1">
    <citation type="submission" date="2015-09" db="EMBL/GenBank/DDBJ databases">
        <authorList>
            <consortium name="Pathogen Informatics"/>
        </authorList>
    </citation>
    <scope>NUCLEOTIDE SEQUENCE [LARGE SCALE GENOMIC DNA]</scope>
    <source>
        <strain evidence="1 2">2789STDY5834957</strain>
    </source>
</reference>
<dbReference type="Proteomes" id="UP000095762">
    <property type="component" value="Unassembled WGS sequence"/>
</dbReference>
<sequence>MRYNKSETRIINNAIKMADEVKKYHERTQSWDIPEHLIVDGCKVGKWWIEINKRIREGSIPDEVVHLMIDNKIDCGIRPLYQEEWYQMGKEWKEKHDGRIGKNAHVGQYDLEAWYLYFISYRNKESKWLGQFDKFSSIWRGKGMISADMRIGNKKVGDWAVAQIQDKELSFWKEDMLDEIGFIWNERKVREIIRKRTNFHSDTVDSRRLQSYIDEADPAGITFIDVYGFVAENKGDIPWSGKGLFRCEVGINSIFTDKQFMDYVKKMQKEIAKRTKASFLRYAANSRIVLTDDDIRIHRMVAYKSKHRIIVLIRVTRDVEIEIEEAG</sequence>
<evidence type="ECO:0000313" key="1">
    <source>
        <dbReference type="EMBL" id="CUP59426.1"/>
    </source>
</evidence>
<dbReference type="EMBL" id="CZBP01000001">
    <property type="protein sequence ID" value="CUP59426.1"/>
    <property type="molecule type" value="Genomic_DNA"/>
</dbReference>
<dbReference type="RefSeq" id="WP_055059138.1">
    <property type="nucleotide sequence ID" value="NZ_CZBP01000001.1"/>
</dbReference>
<accession>A0A174PI12</accession>
<evidence type="ECO:0000313" key="2">
    <source>
        <dbReference type="Proteomes" id="UP000095762"/>
    </source>
</evidence>
<organism evidence="1 2">
    <name type="scientific">Blautia obeum</name>
    <dbReference type="NCBI Taxonomy" id="40520"/>
    <lineage>
        <taxon>Bacteria</taxon>
        <taxon>Bacillati</taxon>
        <taxon>Bacillota</taxon>
        <taxon>Clostridia</taxon>
        <taxon>Lachnospirales</taxon>
        <taxon>Lachnospiraceae</taxon>
        <taxon>Blautia</taxon>
    </lineage>
</organism>
<dbReference type="AlphaFoldDB" id="A0A174PI12"/>
<gene>
    <name evidence="1" type="ORF">ERS852569_00100</name>
</gene>